<evidence type="ECO:0000256" key="1">
    <source>
        <dbReference type="SAM" id="Coils"/>
    </source>
</evidence>
<dbReference type="PANTHER" id="PTHR30386">
    <property type="entry name" value="MEMBRANE FUSION SUBUNIT OF EMRAB-TOLC MULTIDRUG EFFLUX PUMP"/>
    <property type="match status" value="1"/>
</dbReference>
<feature type="coiled-coil region" evidence="1">
    <location>
        <begin position="199"/>
        <end position="288"/>
    </location>
</feature>
<feature type="domain" description="Multidrug resistance protein MdtA-like alpha-helical hairpin" evidence="4">
    <location>
        <begin position="198"/>
        <end position="254"/>
    </location>
</feature>
<dbReference type="Gene3D" id="2.40.50.100">
    <property type="match status" value="1"/>
</dbReference>
<dbReference type="Pfam" id="PF25876">
    <property type="entry name" value="HH_MFP_RND"/>
    <property type="match status" value="1"/>
</dbReference>
<proteinExistence type="predicted"/>
<dbReference type="InterPro" id="IPR058625">
    <property type="entry name" value="MdtA-like_BSH"/>
</dbReference>
<dbReference type="Gene3D" id="1.10.287.470">
    <property type="entry name" value="Helix hairpin bin"/>
    <property type="match status" value="1"/>
</dbReference>
<protein>
    <submittedName>
        <fullName evidence="7">Hemolysin D</fullName>
    </submittedName>
</protein>
<evidence type="ECO:0000259" key="4">
    <source>
        <dbReference type="Pfam" id="PF25876"/>
    </source>
</evidence>
<dbReference type="AlphaFoldDB" id="A0A916U2I6"/>
<feature type="transmembrane region" description="Helical" evidence="3">
    <location>
        <begin position="81"/>
        <end position="102"/>
    </location>
</feature>
<evidence type="ECO:0000259" key="5">
    <source>
        <dbReference type="Pfam" id="PF25917"/>
    </source>
</evidence>
<feature type="compositionally biased region" description="Low complexity" evidence="2">
    <location>
        <begin position="63"/>
        <end position="72"/>
    </location>
</feature>
<feature type="domain" description="Multidrug resistance protein MdtA-like barrel-sandwich hybrid" evidence="5">
    <location>
        <begin position="124"/>
        <end position="315"/>
    </location>
</feature>
<keyword evidence="3" id="KW-0472">Membrane</keyword>
<feature type="region of interest" description="Disordered" evidence="2">
    <location>
        <begin position="417"/>
        <end position="468"/>
    </location>
</feature>
<organism evidence="7 8">
    <name type="scientific">Chelatococcus reniformis</name>
    <dbReference type="NCBI Taxonomy" id="1494448"/>
    <lineage>
        <taxon>Bacteria</taxon>
        <taxon>Pseudomonadati</taxon>
        <taxon>Pseudomonadota</taxon>
        <taxon>Alphaproteobacteria</taxon>
        <taxon>Hyphomicrobiales</taxon>
        <taxon>Chelatococcaceae</taxon>
        <taxon>Chelatococcus</taxon>
    </lineage>
</organism>
<comment type="caution">
    <text evidence="7">The sequence shown here is derived from an EMBL/GenBank/DDBJ whole genome shotgun (WGS) entry which is preliminary data.</text>
</comment>
<dbReference type="InterPro" id="IPR058792">
    <property type="entry name" value="Beta-barrel_RND_2"/>
</dbReference>
<gene>
    <name evidence="7" type="primary">emrA</name>
    <name evidence="7" type="ORF">GCM10010994_15110</name>
</gene>
<dbReference type="RefSeq" id="WP_244641847.1">
    <property type="nucleotide sequence ID" value="NZ_BMGG01000002.1"/>
</dbReference>
<dbReference type="EMBL" id="BMGG01000002">
    <property type="protein sequence ID" value="GGC57160.1"/>
    <property type="molecule type" value="Genomic_DNA"/>
</dbReference>
<keyword evidence="3" id="KW-0812">Transmembrane</keyword>
<feature type="compositionally biased region" description="Low complexity" evidence="2">
    <location>
        <begin position="443"/>
        <end position="452"/>
    </location>
</feature>
<dbReference type="Pfam" id="PF25917">
    <property type="entry name" value="BSH_RND"/>
    <property type="match status" value="1"/>
</dbReference>
<name>A0A916U2I6_9HYPH</name>
<feature type="compositionally biased region" description="Low complexity" evidence="2">
    <location>
        <begin position="31"/>
        <end position="56"/>
    </location>
</feature>
<keyword evidence="3" id="KW-1133">Transmembrane helix</keyword>
<dbReference type="SUPFAM" id="SSF111369">
    <property type="entry name" value="HlyD-like secretion proteins"/>
    <property type="match status" value="2"/>
</dbReference>
<evidence type="ECO:0000313" key="7">
    <source>
        <dbReference type="EMBL" id="GGC57160.1"/>
    </source>
</evidence>
<dbReference type="Gene3D" id="2.40.30.170">
    <property type="match status" value="1"/>
</dbReference>
<dbReference type="InterPro" id="IPR058624">
    <property type="entry name" value="MdtA-like_HH"/>
</dbReference>
<dbReference type="Proteomes" id="UP000637002">
    <property type="component" value="Unassembled WGS sequence"/>
</dbReference>
<feature type="region of interest" description="Disordered" evidence="2">
    <location>
        <begin position="1"/>
        <end position="72"/>
    </location>
</feature>
<feature type="domain" description="CusB-like beta-barrel" evidence="6">
    <location>
        <begin position="321"/>
        <end position="363"/>
    </location>
</feature>
<accession>A0A916U2I6</accession>
<keyword evidence="8" id="KW-1185">Reference proteome</keyword>
<evidence type="ECO:0000259" key="6">
    <source>
        <dbReference type="Pfam" id="PF25954"/>
    </source>
</evidence>
<evidence type="ECO:0000313" key="8">
    <source>
        <dbReference type="Proteomes" id="UP000637002"/>
    </source>
</evidence>
<keyword evidence="1" id="KW-0175">Coiled coil</keyword>
<dbReference type="PANTHER" id="PTHR30386:SF24">
    <property type="entry name" value="MULTIDRUG RESISTANCE EFFLUX PUMP"/>
    <property type="match status" value="1"/>
</dbReference>
<dbReference type="InterPro" id="IPR050739">
    <property type="entry name" value="MFP"/>
</dbReference>
<dbReference type="Pfam" id="PF25954">
    <property type="entry name" value="Beta-barrel_RND_2"/>
    <property type="match status" value="1"/>
</dbReference>
<reference evidence="7" key="1">
    <citation type="journal article" date="2014" name="Int. J. Syst. Evol. Microbiol.">
        <title>Complete genome sequence of Corynebacterium casei LMG S-19264T (=DSM 44701T), isolated from a smear-ripened cheese.</title>
        <authorList>
            <consortium name="US DOE Joint Genome Institute (JGI-PGF)"/>
            <person name="Walter F."/>
            <person name="Albersmeier A."/>
            <person name="Kalinowski J."/>
            <person name="Ruckert C."/>
        </authorList>
    </citation>
    <scope>NUCLEOTIDE SEQUENCE</scope>
    <source>
        <strain evidence="7">CGMCC 1.12919</strain>
    </source>
</reference>
<reference evidence="7" key="2">
    <citation type="submission" date="2020-09" db="EMBL/GenBank/DDBJ databases">
        <authorList>
            <person name="Sun Q."/>
            <person name="Zhou Y."/>
        </authorList>
    </citation>
    <scope>NUCLEOTIDE SEQUENCE</scope>
    <source>
        <strain evidence="7">CGMCC 1.12919</strain>
    </source>
</reference>
<evidence type="ECO:0000256" key="2">
    <source>
        <dbReference type="SAM" id="MobiDB-lite"/>
    </source>
</evidence>
<evidence type="ECO:0000256" key="3">
    <source>
        <dbReference type="SAM" id="Phobius"/>
    </source>
</evidence>
<dbReference type="GO" id="GO:0055085">
    <property type="term" value="P:transmembrane transport"/>
    <property type="evidence" value="ECO:0007669"/>
    <property type="project" value="InterPro"/>
</dbReference>
<sequence>MDRRENVEAEPGGAGAGPGDAPGTTMGLPRAAVLASAQDAVARGPGPAAPSPGGRADAPRPAPAGAADAPVPARKRGRKRFIAIGLVMAALGAGGYFGYNWWTVGRFHVATDDAYVRADMTILASKVSGYVTSVKVVNNQSVTAGELIAKIDDGDYVLAAQSARGKMATQQATVARIAEQTKAAQASVDQAQALIPANQADLVRTAAELERQNQLAQRDYASQQKLETARADRARADAGVKGAQAGLAAAKANVAVLNAQRVEAEHLLAELKTAVAKAERDLSFTEIRAPIDGTIGNKAVQVGQFVQPGVRLAALVPLDAVYVDANFKETQLARLRPGQAVEITVDAFPDRSFAAVVESMSPASGALFSLLPPDNATGNFTKIVQRVPVRLRLKPEATAEHVLRPGMSVVATVSVKDGETSPTGRLAHNEPQVQPRDEPPPAAADQAAAKAAPSPPAAEPKKAPVASR</sequence>